<feature type="transmembrane region" description="Helical" evidence="1">
    <location>
        <begin position="146"/>
        <end position="164"/>
    </location>
</feature>
<feature type="transmembrane region" description="Helical" evidence="1">
    <location>
        <begin position="120"/>
        <end position="140"/>
    </location>
</feature>
<protein>
    <submittedName>
        <fullName evidence="2">Uncharacterized protein</fullName>
    </submittedName>
</protein>
<keyword evidence="1" id="KW-1133">Transmembrane helix</keyword>
<keyword evidence="1" id="KW-0812">Transmembrane</keyword>
<accession>A0ABR8YDA9</accession>
<evidence type="ECO:0000256" key="1">
    <source>
        <dbReference type="SAM" id="Phobius"/>
    </source>
</evidence>
<sequence length="405" mass="47654">MHENLNWESFSEQYHLKNDKYVQDVSLLQRLQKTDYYPVILYPKLLCEQLSKKFIIGSIGVGKDKSHIFLHDFLNAAKQLNIKGDDWQFLIHPFDPKDAVAPQMPNIPTEKTECYEAHNWGCLILILIMAVLFTLPAFFISPEDPGLGVIVAILWIPFILLIAHKMNVGKSETKVRTRKLTQHEIDQLRQEALKKYQDNLETYRKLRTEYDGKKIEFEKRLDSQAQLLDKHSNIIVASIFKRCLITYHQIQDNNKPPQRGAFENNLFYALMKEFPSYTKIDKILGPYSPDLVLFNGCSCPIDIEIDEPYDFQTRKEIHYIGCGDEERNKFFVQNDWFVLRFSENQIKNHLFECVDIVKALIHFIECGDTSKLNEIESIIIHIQEPRWSKEKSRMLAIENYRTRQY</sequence>
<evidence type="ECO:0000313" key="3">
    <source>
        <dbReference type="Proteomes" id="UP000620874"/>
    </source>
</evidence>
<dbReference type="EMBL" id="JACSPP010000117">
    <property type="protein sequence ID" value="MBD8042128.1"/>
    <property type="molecule type" value="Genomic_DNA"/>
</dbReference>
<organism evidence="2 3">
    <name type="scientific">Phocaeicola intestinalis</name>
    <dbReference type="NCBI Taxonomy" id="2762212"/>
    <lineage>
        <taxon>Bacteria</taxon>
        <taxon>Pseudomonadati</taxon>
        <taxon>Bacteroidota</taxon>
        <taxon>Bacteroidia</taxon>
        <taxon>Bacteroidales</taxon>
        <taxon>Bacteroidaceae</taxon>
        <taxon>Phocaeicola</taxon>
    </lineage>
</organism>
<gene>
    <name evidence="2" type="ORF">H9625_17180</name>
</gene>
<proteinExistence type="predicted"/>
<dbReference type="Proteomes" id="UP000620874">
    <property type="component" value="Unassembled WGS sequence"/>
</dbReference>
<dbReference type="RefSeq" id="WP_191765536.1">
    <property type="nucleotide sequence ID" value="NZ_JACSPP010000117.1"/>
</dbReference>
<keyword evidence="3" id="KW-1185">Reference proteome</keyword>
<name>A0ABR8YDA9_9BACT</name>
<keyword evidence="1" id="KW-0472">Membrane</keyword>
<evidence type="ECO:0000313" key="2">
    <source>
        <dbReference type="EMBL" id="MBD8042128.1"/>
    </source>
</evidence>
<comment type="caution">
    <text evidence="2">The sequence shown here is derived from an EMBL/GenBank/DDBJ whole genome shotgun (WGS) entry which is preliminary data.</text>
</comment>
<reference evidence="2 3" key="1">
    <citation type="submission" date="2020-08" db="EMBL/GenBank/DDBJ databases">
        <title>A Genomic Blueprint of the Chicken Gut Microbiome.</title>
        <authorList>
            <person name="Gilroy R."/>
            <person name="Ravi A."/>
            <person name="Getino M."/>
            <person name="Pursley I."/>
            <person name="Horton D.L."/>
            <person name="Alikhan N.-F."/>
            <person name="Baker D."/>
            <person name="Gharbi K."/>
            <person name="Hall N."/>
            <person name="Watson M."/>
            <person name="Adriaenssens E.M."/>
            <person name="Foster-Nyarko E."/>
            <person name="Jarju S."/>
            <person name="Secka A."/>
            <person name="Antonio M."/>
            <person name="Oren A."/>
            <person name="Chaudhuri R."/>
            <person name="La Ragione R.M."/>
            <person name="Hildebrand F."/>
            <person name="Pallen M.J."/>
        </authorList>
    </citation>
    <scope>NUCLEOTIDE SEQUENCE [LARGE SCALE GENOMIC DNA]</scope>
    <source>
        <strain evidence="2 3">Sa1CVN1</strain>
    </source>
</reference>